<sequence>MVQNPVFARFVSKHFTEFNLGLLCSTLLNLAFLNMPPHAQDLEIHHRRCSRASVCSCCQVLYVSERNCLEGPQHDLTSTPSG</sequence>
<evidence type="ECO:0000313" key="1">
    <source>
        <dbReference type="EMBL" id="KYO26802.1"/>
    </source>
</evidence>
<proteinExistence type="predicted"/>
<name>A0A151MQL9_ALLMI</name>
<accession>A0A151MQL9</accession>
<reference evidence="1 2" key="1">
    <citation type="journal article" date="2012" name="Genome Biol.">
        <title>Sequencing three crocodilian genomes to illuminate the evolution of archosaurs and amniotes.</title>
        <authorList>
            <person name="St John J.A."/>
            <person name="Braun E.L."/>
            <person name="Isberg S.R."/>
            <person name="Miles L.G."/>
            <person name="Chong A.Y."/>
            <person name="Gongora J."/>
            <person name="Dalzell P."/>
            <person name="Moran C."/>
            <person name="Bed'hom B."/>
            <person name="Abzhanov A."/>
            <person name="Burgess S.C."/>
            <person name="Cooksey A.M."/>
            <person name="Castoe T.A."/>
            <person name="Crawford N.G."/>
            <person name="Densmore L.D."/>
            <person name="Drew J.C."/>
            <person name="Edwards S.V."/>
            <person name="Faircloth B.C."/>
            <person name="Fujita M.K."/>
            <person name="Greenwold M.J."/>
            <person name="Hoffmann F.G."/>
            <person name="Howard J.M."/>
            <person name="Iguchi T."/>
            <person name="Janes D.E."/>
            <person name="Khan S.Y."/>
            <person name="Kohno S."/>
            <person name="de Koning A.J."/>
            <person name="Lance S.L."/>
            <person name="McCarthy F.M."/>
            <person name="McCormack J.E."/>
            <person name="Merchant M.E."/>
            <person name="Peterson D.G."/>
            <person name="Pollock D.D."/>
            <person name="Pourmand N."/>
            <person name="Raney B.J."/>
            <person name="Roessler K.A."/>
            <person name="Sanford J.R."/>
            <person name="Sawyer R.H."/>
            <person name="Schmidt C.J."/>
            <person name="Triplett E.W."/>
            <person name="Tuberville T.D."/>
            <person name="Venegas-Anaya M."/>
            <person name="Howard J.T."/>
            <person name="Jarvis E.D."/>
            <person name="Guillette L.J.Jr."/>
            <person name="Glenn T.C."/>
            <person name="Green R.E."/>
            <person name="Ray D.A."/>
        </authorList>
    </citation>
    <scope>NUCLEOTIDE SEQUENCE [LARGE SCALE GENOMIC DNA]</scope>
    <source>
        <strain evidence="1">KSC_2009_1</strain>
    </source>
</reference>
<keyword evidence="2" id="KW-1185">Reference proteome</keyword>
<comment type="caution">
    <text evidence="1">The sequence shown here is derived from an EMBL/GenBank/DDBJ whole genome shotgun (WGS) entry which is preliminary data.</text>
</comment>
<organism evidence="1 2">
    <name type="scientific">Alligator mississippiensis</name>
    <name type="common">American alligator</name>
    <dbReference type="NCBI Taxonomy" id="8496"/>
    <lineage>
        <taxon>Eukaryota</taxon>
        <taxon>Metazoa</taxon>
        <taxon>Chordata</taxon>
        <taxon>Craniata</taxon>
        <taxon>Vertebrata</taxon>
        <taxon>Euteleostomi</taxon>
        <taxon>Archelosauria</taxon>
        <taxon>Archosauria</taxon>
        <taxon>Crocodylia</taxon>
        <taxon>Alligatoridae</taxon>
        <taxon>Alligatorinae</taxon>
        <taxon>Alligator</taxon>
    </lineage>
</organism>
<protein>
    <submittedName>
        <fullName evidence="1">Uncharacterized protein</fullName>
    </submittedName>
</protein>
<dbReference type="Proteomes" id="UP000050525">
    <property type="component" value="Unassembled WGS sequence"/>
</dbReference>
<dbReference type="AlphaFoldDB" id="A0A151MQL9"/>
<dbReference type="EMBL" id="AKHW03005461">
    <property type="protein sequence ID" value="KYO26802.1"/>
    <property type="molecule type" value="Genomic_DNA"/>
</dbReference>
<gene>
    <name evidence="1" type="ORF">Y1Q_0019250</name>
</gene>
<evidence type="ECO:0000313" key="2">
    <source>
        <dbReference type="Proteomes" id="UP000050525"/>
    </source>
</evidence>